<dbReference type="Pfam" id="PF08281">
    <property type="entry name" value="Sigma70_r4_2"/>
    <property type="match status" value="1"/>
</dbReference>
<sequence length="218" mass="23939">MAEGANAGSPSPAGEDAVRRWYDATWPWLYRFVYARVQNREEAEDVTQETVLRVLRGGRAAGPGGSGAHGDTDTAFGAPAPGSGAQGATPAEATRSGFPPPDALVRTIALNLIRDRWRRQRRDGAAVPLEEALLQGRVPSRGGATADVDTAAVVDRLWLEERLRRLPPAYREVLHWRIVVGLSRAETARQMRRSEAAVRGLQFRALKALRDLLREVDR</sequence>
<evidence type="ECO:0000256" key="2">
    <source>
        <dbReference type="ARBA" id="ARBA00023015"/>
    </source>
</evidence>
<dbReference type="Proteomes" id="UP001304683">
    <property type="component" value="Chromosome"/>
</dbReference>
<dbReference type="Pfam" id="PF04542">
    <property type="entry name" value="Sigma70_r2"/>
    <property type="match status" value="1"/>
</dbReference>
<gene>
    <name evidence="9" type="ORF">Q5761_09900</name>
</gene>
<evidence type="ECO:0000313" key="10">
    <source>
        <dbReference type="Proteomes" id="UP001304683"/>
    </source>
</evidence>
<name>A0ABZ0QQL0_9FIRM</name>
<evidence type="ECO:0000256" key="6">
    <source>
        <dbReference type="SAM" id="MobiDB-lite"/>
    </source>
</evidence>
<evidence type="ECO:0000256" key="5">
    <source>
        <dbReference type="ARBA" id="ARBA00023163"/>
    </source>
</evidence>
<dbReference type="RefSeq" id="WP_135224230.1">
    <property type="nucleotide sequence ID" value="NZ_CP132508.1"/>
</dbReference>
<dbReference type="InterPro" id="IPR013249">
    <property type="entry name" value="RNA_pol_sigma70_r4_t2"/>
</dbReference>
<keyword evidence="2" id="KW-0805">Transcription regulation</keyword>
<comment type="similarity">
    <text evidence="1">Belongs to the sigma-70 factor family. ECF subfamily.</text>
</comment>
<evidence type="ECO:0000259" key="8">
    <source>
        <dbReference type="Pfam" id="PF08281"/>
    </source>
</evidence>
<proteinExistence type="inferred from homology"/>
<dbReference type="InterPro" id="IPR013325">
    <property type="entry name" value="RNA_pol_sigma_r2"/>
</dbReference>
<evidence type="ECO:0000256" key="1">
    <source>
        <dbReference type="ARBA" id="ARBA00010641"/>
    </source>
</evidence>
<feature type="region of interest" description="Disordered" evidence="6">
    <location>
        <begin position="57"/>
        <end position="100"/>
    </location>
</feature>
<dbReference type="Gene3D" id="1.10.10.10">
    <property type="entry name" value="Winged helix-like DNA-binding domain superfamily/Winged helix DNA-binding domain"/>
    <property type="match status" value="1"/>
</dbReference>
<keyword evidence="10" id="KW-1185">Reference proteome</keyword>
<dbReference type="InterPro" id="IPR036388">
    <property type="entry name" value="WH-like_DNA-bd_sf"/>
</dbReference>
<protein>
    <submittedName>
        <fullName evidence="9">RNA polymerase sigma factor</fullName>
    </submittedName>
</protein>
<feature type="domain" description="RNA polymerase sigma factor 70 region 4 type 2" evidence="8">
    <location>
        <begin position="157"/>
        <end position="209"/>
    </location>
</feature>
<dbReference type="EMBL" id="CP132508">
    <property type="protein sequence ID" value="WPD18663.1"/>
    <property type="molecule type" value="Genomic_DNA"/>
</dbReference>
<feature type="compositionally biased region" description="Gly residues" evidence="6">
    <location>
        <begin position="59"/>
        <end position="68"/>
    </location>
</feature>
<dbReference type="SUPFAM" id="SSF88659">
    <property type="entry name" value="Sigma3 and sigma4 domains of RNA polymerase sigma factors"/>
    <property type="match status" value="1"/>
</dbReference>
<dbReference type="Gene3D" id="1.10.1740.10">
    <property type="match status" value="1"/>
</dbReference>
<evidence type="ECO:0000256" key="4">
    <source>
        <dbReference type="ARBA" id="ARBA00023125"/>
    </source>
</evidence>
<dbReference type="InterPro" id="IPR013324">
    <property type="entry name" value="RNA_pol_sigma_r3/r4-like"/>
</dbReference>
<keyword evidence="3" id="KW-0731">Sigma factor</keyword>
<feature type="domain" description="RNA polymerase sigma-70 region 2" evidence="7">
    <location>
        <begin position="23"/>
        <end position="57"/>
    </location>
</feature>
<dbReference type="CDD" id="cd06171">
    <property type="entry name" value="Sigma70_r4"/>
    <property type="match status" value="1"/>
</dbReference>
<evidence type="ECO:0000313" key="9">
    <source>
        <dbReference type="EMBL" id="WPD18663.1"/>
    </source>
</evidence>
<dbReference type="InterPro" id="IPR007627">
    <property type="entry name" value="RNA_pol_sigma70_r2"/>
</dbReference>
<dbReference type="PANTHER" id="PTHR43133:SF52">
    <property type="entry name" value="ECF RNA POLYMERASE SIGMA FACTOR SIGL"/>
    <property type="match status" value="1"/>
</dbReference>
<dbReference type="PANTHER" id="PTHR43133">
    <property type="entry name" value="RNA POLYMERASE ECF-TYPE SIGMA FACTO"/>
    <property type="match status" value="1"/>
</dbReference>
<feature type="compositionally biased region" description="Low complexity" evidence="6">
    <location>
        <begin position="75"/>
        <end position="91"/>
    </location>
</feature>
<organism evidence="9 10">
    <name type="scientific">Thermaerobacter composti</name>
    <dbReference type="NCBI Taxonomy" id="554949"/>
    <lineage>
        <taxon>Bacteria</taxon>
        <taxon>Bacillati</taxon>
        <taxon>Bacillota</taxon>
        <taxon>Clostridia</taxon>
        <taxon>Eubacteriales</taxon>
        <taxon>Clostridiales Family XVII. Incertae Sedis</taxon>
        <taxon>Thermaerobacter</taxon>
    </lineage>
</organism>
<accession>A0ABZ0QQL0</accession>
<keyword evidence="5" id="KW-0804">Transcription</keyword>
<keyword evidence="4" id="KW-0238">DNA-binding</keyword>
<reference evidence="9 10" key="1">
    <citation type="submission" date="2023-08" db="EMBL/GenBank/DDBJ databases">
        <title>Genome sequence of Thermaerobacter compostii strain Ins1, a spore-forming filamentous bacterium isolated from a deep geothermal reservoir.</title>
        <authorList>
            <person name="Bregnard D."/>
            <person name="Gonzalez D."/>
            <person name="Junier P."/>
        </authorList>
    </citation>
    <scope>NUCLEOTIDE SEQUENCE [LARGE SCALE GENOMIC DNA]</scope>
    <source>
        <strain evidence="9 10">Ins1</strain>
    </source>
</reference>
<evidence type="ECO:0000259" key="7">
    <source>
        <dbReference type="Pfam" id="PF04542"/>
    </source>
</evidence>
<dbReference type="InterPro" id="IPR039425">
    <property type="entry name" value="RNA_pol_sigma-70-like"/>
</dbReference>
<evidence type="ECO:0000256" key="3">
    <source>
        <dbReference type="ARBA" id="ARBA00023082"/>
    </source>
</evidence>
<dbReference type="SUPFAM" id="SSF88946">
    <property type="entry name" value="Sigma2 domain of RNA polymerase sigma factors"/>
    <property type="match status" value="1"/>
</dbReference>